<accession>A0A7K3WR34</accession>
<dbReference type="EMBL" id="JAAGVY010000008">
    <property type="protein sequence ID" value="NEN23175.1"/>
    <property type="molecule type" value="Genomic_DNA"/>
</dbReference>
<organism evidence="1 2">
    <name type="scientific">Cryomorpha ignava</name>
    <dbReference type="NCBI Taxonomy" id="101383"/>
    <lineage>
        <taxon>Bacteria</taxon>
        <taxon>Pseudomonadati</taxon>
        <taxon>Bacteroidota</taxon>
        <taxon>Flavobacteriia</taxon>
        <taxon>Flavobacteriales</taxon>
        <taxon>Cryomorphaceae</taxon>
        <taxon>Cryomorpha</taxon>
    </lineage>
</organism>
<dbReference type="Proteomes" id="UP000486602">
    <property type="component" value="Unassembled WGS sequence"/>
</dbReference>
<reference evidence="1 2" key="1">
    <citation type="submission" date="2020-02" db="EMBL/GenBank/DDBJ databases">
        <title>Out from the shadows clarifying the taxonomy of the family Cryomorphaceae and related taxa by utilizing the GTDB taxonomic framework.</title>
        <authorList>
            <person name="Bowman J.P."/>
        </authorList>
    </citation>
    <scope>NUCLEOTIDE SEQUENCE [LARGE SCALE GENOMIC DNA]</scope>
    <source>
        <strain evidence="1 2">QSSC 1-22</strain>
    </source>
</reference>
<dbReference type="RefSeq" id="WP_163284121.1">
    <property type="nucleotide sequence ID" value="NZ_JAAGVY010000008.1"/>
</dbReference>
<dbReference type="PANTHER" id="PTHR43224">
    <property type="entry name" value="AMIDINOTRANSFERASE"/>
    <property type="match status" value="1"/>
</dbReference>
<evidence type="ECO:0000313" key="1">
    <source>
        <dbReference type="EMBL" id="NEN23175.1"/>
    </source>
</evidence>
<keyword evidence="1" id="KW-0808">Transferase</keyword>
<comment type="caution">
    <text evidence="1">The sequence shown here is derived from an EMBL/GenBank/DDBJ whole genome shotgun (WGS) entry which is preliminary data.</text>
</comment>
<proteinExistence type="predicted"/>
<keyword evidence="2" id="KW-1185">Reference proteome</keyword>
<dbReference type="PIRSF" id="PIRSF028188">
    <property type="entry name" value="Amdntrnsf_FN0238"/>
    <property type="match status" value="1"/>
</dbReference>
<evidence type="ECO:0000313" key="2">
    <source>
        <dbReference type="Proteomes" id="UP000486602"/>
    </source>
</evidence>
<dbReference type="AlphaFoldDB" id="A0A7K3WR34"/>
<dbReference type="GO" id="GO:0016740">
    <property type="term" value="F:transferase activity"/>
    <property type="evidence" value="ECO:0007669"/>
    <property type="project" value="UniProtKB-KW"/>
</dbReference>
<protein>
    <submittedName>
        <fullName evidence="1">Amidinotransferase</fullName>
    </submittedName>
</protein>
<dbReference type="Pfam" id="PF19420">
    <property type="entry name" value="DDAH_eukar"/>
    <property type="match status" value="1"/>
</dbReference>
<sequence>MNKQITAHIMMMRPASFDYNAETAVNNYYQKVLDNLDPGEANERATVEFDTFVKKLRAEGISVYVFQDDAEPHTPDSIFPNNWVSFHADGRIAMYPMYAENRRLERREEIFDILADDFGFEVEELEDFSEFENAGLYLEGTGSMILDRENMLVYAAISERTDMDVLDSFCQRFGYEPVAFKAYQTHNDERLPIYHTNVMMCLGSKFSVICLNCIDDLNERKIVKDTLKETGKKIVEITEAQKEHFAGNMLNVCNDKGEEYCVMSTAAFNSLRPDQIEIIENHAKILHSSLDTIEALGGGSARCMMAEIFLPKKD</sequence>
<dbReference type="NCBIfam" id="NF046062">
    <property type="entry name" value="citrull_CtlX"/>
    <property type="match status" value="1"/>
</dbReference>
<dbReference type="Gene3D" id="3.75.10.10">
    <property type="entry name" value="L-arginine/glycine Amidinotransferase, Chain A"/>
    <property type="match status" value="1"/>
</dbReference>
<gene>
    <name evidence="1" type="ORF">G3O08_06640</name>
</gene>
<dbReference type="InterPro" id="IPR014541">
    <property type="entry name" value="Amdntrnsf_FN0238"/>
</dbReference>
<name>A0A7K3WR34_9FLAO</name>
<dbReference type="SUPFAM" id="SSF55909">
    <property type="entry name" value="Pentein"/>
    <property type="match status" value="1"/>
</dbReference>
<dbReference type="PANTHER" id="PTHR43224:SF1">
    <property type="entry name" value="AMIDINOTRANSFERASE"/>
    <property type="match status" value="1"/>
</dbReference>